<dbReference type="Proteomes" id="UP000272503">
    <property type="component" value="Unassembled WGS sequence"/>
</dbReference>
<gene>
    <name evidence="2" type="ORF">D9V32_05485</name>
</gene>
<sequence length="115" mass="12527">MRVCVIAGCPALVPQGEGARCYAHRRQARAERFGNAVYSTAGHRRFRRAVLHRDPICVLCGVAEATVADHFPDTRIVLVETGRNPNDPEAGRGLCAPCHNRHTAQSSPGGWNARN</sequence>
<dbReference type="CDD" id="cd00085">
    <property type="entry name" value="HNHc"/>
    <property type="match status" value="1"/>
</dbReference>
<dbReference type="AlphaFoldDB" id="A0A3L7AAG9"/>
<protein>
    <submittedName>
        <fullName evidence="2">Holin</fullName>
    </submittedName>
</protein>
<accession>A0A3L7AAG9</accession>
<name>A0A3L7AAG9_9MICO</name>
<comment type="caution">
    <text evidence="2">The sequence shown here is derived from an EMBL/GenBank/DDBJ whole genome shotgun (WGS) entry which is preliminary data.</text>
</comment>
<evidence type="ECO:0000313" key="3">
    <source>
        <dbReference type="Proteomes" id="UP000272503"/>
    </source>
</evidence>
<feature type="compositionally biased region" description="Polar residues" evidence="1">
    <location>
        <begin position="103"/>
        <end position="115"/>
    </location>
</feature>
<keyword evidence="3" id="KW-1185">Reference proteome</keyword>
<dbReference type="OrthoDB" id="5244068at2"/>
<dbReference type="EMBL" id="RCUX01000004">
    <property type="protein sequence ID" value="RLP76322.1"/>
    <property type="molecule type" value="Genomic_DNA"/>
</dbReference>
<reference evidence="2 3" key="1">
    <citation type="submission" date="2018-10" db="EMBL/GenBank/DDBJ databases">
        <authorList>
            <person name="Li J."/>
        </authorList>
    </citation>
    <scope>NUCLEOTIDE SEQUENCE [LARGE SCALE GENOMIC DNA]</scope>
    <source>
        <strain evidence="2 3">IF 016277</strain>
    </source>
</reference>
<dbReference type="InterPro" id="IPR003615">
    <property type="entry name" value="HNH_nuc"/>
</dbReference>
<organism evidence="2 3">
    <name type="scientific">Mycetocola tolaasinivorans</name>
    <dbReference type="NCBI Taxonomy" id="76635"/>
    <lineage>
        <taxon>Bacteria</taxon>
        <taxon>Bacillati</taxon>
        <taxon>Actinomycetota</taxon>
        <taxon>Actinomycetes</taxon>
        <taxon>Micrococcales</taxon>
        <taxon>Microbacteriaceae</taxon>
        <taxon>Mycetocola</taxon>
    </lineage>
</organism>
<evidence type="ECO:0000256" key="1">
    <source>
        <dbReference type="SAM" id="MobiDB-lite"/>
    </source>
</evidence>
<feature type="region of interest" description="Disordered" evidence="1">
    <location>
        <begin position="82"/>
        <end position="115"/>
    </location>
</feature>
<proteinExistence type="predicted"/>
<evidence type="ECO:0000313" key="2">
    <source>
        <dbReference type="EMBL" id="RLP76322.1"/>
    </source>
</evidence>